<protein>
    <submittedName>
        <fullName evidence="1">Uncharacterized protein</fullName>
    </submittedName>
</protein>
<dbReference type="AlphaFoldDB" id="W9J7E6"/>
<gene>
    <name evidence="1" type="ORF">FOZG_18546</name>
</gene>
<sequence>MPPPQSHRLLLSCQPARLRLSMHPASFQTTRLGRLINSSVSPALRYAMTLLGSGLGGGNSGLE</sequence>
<dbReference type="VEuPathDB" id="FungiDB:FOZG_18546"/>
<accession>W9J7E6</accession>
<reference evidence="1" key="2">
    <citation type="submission" date="2014-02" db="EMBL/GenBank/DDBJ databases">
        <title>Annotation of the Genome Sequence of Fusarium oxysporum Fo47.</title>
        <authorList>
            <consortium name="The Broad Institute Genomics Platform"/>
            <person name="Ma L.-J."/>
            <person name="Corby-Kistler H."/>
            <person name="Broz K."/>
            <person name="Gale L.R."/>
            <person name="Jonkers W."/>
            <person name="O'Donnell K."/>
            <person name="Ploetz R."/>
            <person name="Steinberg C."/>
            <person name="Schwartz D.C."/>
            <person name="VanEtten H."/>
            <person name="Zhou S."/>
            <person name="Young S.K."/>
            <person name="Zeng Q."/>
            <person name="Gargeya S."/>
            <person name="Fitzgerald M."/>
            <person name="Abouelleil A."/>
            <person name="Alvarado L."/>
            <person name="Chapman S.B."/>
            <person name="Gainer-Dewar J."/>
            <person name="Goldberg J."/>
            <person name="Griggs A."/>
            <person name="Gujja S."/>
            <person name="Hansen M."/>
            <person name="Howarth C."/>
            <person name="Imamovic A."/>
            <person name="Ireland A."/>
            <person name="Larimer J."/>
            <person name="McCowan C."/>
            <person name="Murphy C."/>
            <person name="Pearson M."/>
            <person name="Poon T.W."/>
            <person name="Priest M."/>
            <person name="Roberts A."/>
            <person name="Saif S."/>
            <person name="Shea T."/>
            <person name="Sykes S."/>
            <person name="Wortman J."/>
            <person name="Nusbaum C."/>
            <person name="Birren B."/>
        </authorList>
    </citation>
    <scope>NUCLEOTIDE SEQUENCE</scope>
    <source>
        <strain evidence="1">Fo47</strain>
    </source>
</reference>
<evidence type="ECO:0000313" key="1">
    <source>
        <dbReference type="EMBL" id="EWZ27741.1"/>
    </source>
</evidence>
<name>W9J7E6_FUSOX</name>
<reference evidence="1" key="1">
    <citation type="submission" date="2011-06" db="EMBL/GenBank/DDBJ databases">
        <title>The Genome Sequence of Fusarium oxysporum Fo47.</title>
        <authorList>
            <consortium name="The Broad Institute Genome Sequencing Platform"/>
            <person name="Ma L.-J."/>
            <person name="Gale L.R."/>
            <person name="Schwartz D.C."/>
            <person name="Zhou S."/>
            <person name="Corby-Kistler H."/>
            <person name="Young S.K."/>
            <person name="Zeng Q."/>
            <person name="Gargeya S."/>
            <person name="Fitzgerald M."/>
            <person name="Haas B."/>
            <person name="Abouelleil A."/>
            <person name="Alvarado L."/>
            <person name="Arachchi H.M."/>
            <person name="Berlin A."/>
            <person name="Brown A."/>
            <person name="Chapman S.B."/>
            <person name="Chen Z."/>
            <person name="Dunbar C."/>
            <person name="Freedman E."/>
            <person name="Gearin G."/>
            <person name="Gellesch M."/>
            <person name="Goldberg J."/>
            <person name="Griggs A."/>
            <person name="Gujja S."/>
            <person name="Heiman D."/>
            <person name="Howarth C."/>
            <person name="Larson L."/>
            <person name="Lui A."/>
            <person name="MacDonald P.J.P."/>
            <person name="Mehta T."/>
            <person name="Montmayeur A."/>
            <person name="Murphy C."/>
            <person name="Neiman D."/>
            <person name="Pearson M."/>
            <person name="Priest M."/>
            <person name="Roberts A."/>
            <person name="Saif S."/>
            <person name="Shea T."/>
            <person name="Shenoy N."/>
            <person name="Sisk P."/>
            <person name="Stolte C."/>
            <person name="Sykes S."/>
            <person name="Wortman J."/>
            <person name="Nusbaum C."/>
            <person name="Birren B."/>
        </authorList>
    </citation>
    <scope>NUCLEOTIDE SEQUENCE [LARGE SCALE GENOMIC DNA]</scope>
    <source>
        <strain evidence="1">Fo47</strain>
    </source>
</reference>
<dbReference type="EMBL" id="KI981506">
    <property type="protein sequence ID" value="EWZ27741.1"/>
    <property type="molecule type" value="Genomic_DNA"/>
</dbReference>
<dbReference type="Proteomes" id="UP000030766">
    <property type="component" value="Unassembled WGS sequence"/>
</dbReference>
<organism evidence="1">
    <name type="scientific">Fusarium oxysporum Fo47</name>
    <dbReference type="NCBI Taxonomy" id="660027"/>
    <lineage>
        <taxon>Eukaryota</taxon>
        <taxon>Fungi</taxon>
        <taxon>Dikarya</taxon>
        <taxon>Ascomycota</taxon>
        <taxon>Pezizomycotina</taxon>
        <taxon>Sordariomycetes</taxon>
        <taxon>Hypocreomycetidae</taxon>
        <taxon>Hypocreales</taxon>
        <taxon>Nectriaceae</taxon>
        <taxon>Fusarium</taxon>
        <taxon>Fusarium oxysporum species complex</taxon>
    </lineage>
</organism>
<proteinExistence type="predicted"/>
<dbReference type="HOGENOM" id="CLU_2885895_0_0_1"/>